<comment type="caution">
    <text evidence="1">The sequence shown here is derived from an EMBL/GenBank/DDBJ whole genome shotgun (WGS) entry which is preliminary data.</text>
</comment>
<dbReference type="Proteomes" id="UP000177130">
    <property type="component" value="Unassembled WGS sequence"/>
</dbReference>
<organism evidence="1 2">
    <name type="scientific">Candidatus Taylorbacteria bacterium RIFCSPHIGHO2_02_FULL_43_32b</name>
    <dbReference type="NCBI Taxonomy" id="1802306"/>
    <lineage>
        <taxon>Bacteria</taxon>
        <taxon>Candidatus Tayloriibacteriota</taxon>
    </lineage>
</organism>
<gene>
    <name evidence="1" type="ORF">A3C72_00075</name>
</gene>
<reference evidence="1 2" key="1">
    <citation type="journal article" date="2016" name="Nat. Commun.">
        <title>Thousands of microbial genomes shed light on interconnected biogeochemical processes in an aquifer system.</title>
        <authorList>
            <person name="Anantharaman K."/>
            <person name="Brown C.T."/>
            <person name="Hug L.A."/>
            <person name="Sharon I."/>
            <person name="Castelle C.J."/>
            <person name="Probst A.J."/>
            <person name="Thomas B.C."/>
            <person name="Singh A."/>
            <person name="Wilkins M.J."/>
            <person name="Karaoz U."/>
            <person name="Brodie E.L."/>
            <person name="Williams K.H."/>
            <person name="Hubbard S.S."/>
            <person name="Banfield J.F."/>
        </authorList>
    </citation>
    <scope>NUCLEOTIDE SEQUENCE [LARGE SCALE GENOMIC DNA]</scope>
</reference>
<dbReference type="EMBL" id="MHRK01000041">
    <property type="protein sequence ID" value="OHA23202.1"/>
    <property type="molecule type" value="Genomic_DNA"/>
</dbReference>
<evidence type="ECO:0000313" key="2">
    <source>
        <dbReference type="Proteomes" id="UP000177130"/>
    </source>
</evidence>
<accession>A0A1G2MJN4</accession>
<dbReference type="STRING" id="1802306.A3C72_00075"/>
<name>A0A1G2MJN4_9BACT</name>
<dbReference type="AlphaFoldDB" id="A0A1G2MJN4"/>
<evidence type="ECO:0000313" key="1">
    <source>
        <dbReference type="EMBL" id="OHA23202.1"/>
    </source>
</evidence>
<protein>
    <submittedName>
        <fullName evidence="1">Uncharacterized protein</fullName>
    </submittedName>
</protein>
<proteinExistence type="predicted"/>
<sequence length="64" mass="7543">MRRKRTNRAGSIAREKKQYREAVWVWSPGRTLRKWVTEENVMYVILEDGTVMGWAEYLAIIAGN</sequence>